<gene>
    <name evidence="5" type="ORF">FMM06_13815</name>
</gene>
<dbReference type="RefSeq" id="WP_144334924.1">
    <property type="nucleotide sequence ID" value="NZ_VJWA01000002.1"/>
</dbReference>
<dbReference type="Gene3D" id="1.10.10.10">
    <property type="entry name" value="Winged helix-like DNA-binding domain superfamily/Winged helix DNA-binding domain"/>
    <property type="match status" value="1"/>
</dbReference>
<name>A0A552U949_9SPHN</name>
<dbReference type="PROSITE" id="PS51063">
    <property type="entry name" value="HTH_CRP_2"/>
    <property type="match status" value="1"/>
</dbReference>
<sequence>MSRSDPTNLQPFVDRLLARSVLTPDEIQAILALPVHPVEVRGQTDFVQVNEKTSCACFIASGMVARFGETRDGQRQITAFHIPGDMVDLNSVVRPIAVGGLTTLCNTTILEVPHTAIRALAVRYPAVAEAFWRDTMLDAAILMQWVVNVGKQRAKTRLAHIFCEMAIRLGGDRQILQEYDFPVSQERLAEAAGMTGVHVNRSLKALREEGLVTVKRYSVKIHDWQRLAQTGEFEADYLVADTGTDRRARLLAGD</sequence>
<dbReference type="GO" id="GO:0006355">
    <property type="term" value="P:regulation of DNA-templated transcription"/>
    <property type="evidence" value="ECO:0007669"/>
    <property type="project" value="InterPro"/>
</dbReference>
<dbReference type="SUPFAM" id="SSF51206">
    <property type="entry name" value="cAMP-binding domain-like"/>
    <property type="match status" value="1"/>
</dbReference>
<dbReference type="InterPro" id="IPR012318">
    <property type="entry name" value="HTH_CRP"/>
</dbReference>
<keyword evidence="6" id="KW-1185">Reference proteome</keyword>
<evidence type="ECO:0000256" key="3">
    <source>
        <dbReference type="ARBA" id="ARBA00023163"/>
    </source>
</evidence>
<dbReference type="InterPro" id="IPR018490">
    <property type="entry name" value="cNMP-bd_dom_sf"/>
</dbReference>
<evidence type="ECO:0000256" key="1">
    <source>
        <dbReference type="ARBA" id="ARBA00023015"/>
    </source>
</evidence>
<dbReference type="EMBL" id="VJWA01000002">
    <property type="protein sequence ID" value="TRW14754.1"/>
    <property type="molecule type" value="Genomic_DNA"/>
</dbReference>
<dbReference type="Pfam" id="PF00027">
    <property type="entry name" value="cNMP_binding"/>
    <property type="match status" value="1"/>
</dbReference>
<dbReference type="InterPro" id="IPR036390">
    <property type="entry name" value="WH_DNA-bd_sf"/>
</dbReference>
<dbReference type="OrthoDB" id="6155297at2"/>
<reference evidence="5 6" key="1">
    <citation type="submission" date="2019-07" db="EMBL/GenBank/DDBJ databases">
        <title>Novel species isolated from glacier.</title>
        <authorList>
            <person name="Liu Q."/>
            <person name="Xin Y.-H."/>
        </authorList>
    </citation>
    <scope>NUCLEOTIDE SEQUENCE [LARGE SCALE GENOMIC DNA]</scope>
    <source>
        <strain evidence="5 6">LB1R16</strain>
    </source>
</reference>
<dbReference type="InterPro" id="IPR036388">
    <property type="entry name" value="WH-like_DNA-bd_sf"/>
</dbReference>
<comment type="caution">
    <text evidence="5">The sequence shown here is derived from an EMBL/GenBank/DDBJ whole genome shotgun (WGS) entry which is preliminary data.</text>
</comment>
<evidence type="ECO:0000313" key="6">
    <source>
        <dbReference type="Proteomes" id="UP000317894"/>
    </source>
</evidence>
<dbReference type="Pfam" id="PF13545">
    <property type="entry name" value="HTH_Crp_2"/>
    <property type="match status" value="1"/>
</dbReference>
<dbReference type="InterPro" id="IPR000595">
    <property type="entry name" value="cNMP-bd_dom"/>
</dbReference>
<dbReference type="Proteomes" id="UP000317894">
    <property type="component" value="Unassembled WGS sequence"/>
</dbReference>
<keyword evidence="2" id="KW-0238">DNA-binding</keyword>
<dbReference type="SUPFAM" id="SSF46785">
    <property type="entry name" value="Winged helix' DNA-binding domain"/>
    <property type="match status" value="1"/>
</dbReference>
<dbReference type="InterPro" id="IPR014710">
    <property type="entry name" value="RmlC-like_jellyroll"/>
</dbReference>
<protein>
    <submittedName>
        <fullName evidence="5">Crp/Fnr family transcriptional regulator</fullName>
    </submittedName>
</protein>
<proteinExistence type="predicted"/>
<dbReference type="SMART" id="SM00419">
    <property type="entry name" value="HTH_CRP"/>
    <property type="match status" value="1"/>
</dbReference>
<organism evidence="5 6">
    <name type="scientific">Glacieibacterium frigidum</name>
    <dbReference type="NCBI Taxonomy" id="2593303"/>
    <lineage>
        <taxon>Bacteria</taxon>
        <taxon>Pseudomonadati</taxon>
        <taxon>Pseudomonadota</taxon>
        <taxon>Alphaproteobacteria</taxon>
        <taxon>Sphingomonadales</taxon>
        <taxon>Sphingosinicellaceae</taxon>
        <taxon>Glacieibacterium</taxon>
    </lineage>
</organism>
<feature type="domain" description="HTH crp-type" evidence="4">
    <location>
        <begin position="152"/>
        <end position="225"/>
    </location>
</feature>
<keyword evidence="1" id="KW-0805">Transcription regulation</keyword>
<evidence type="ECO:0000313" key="5">
    <source>
        <dbReference type="EMBL" id="TRW14754.1"/>
    </source>
</evidence>
<evidence type="ECO:0000259" key="4">
    <source>
        <dbReference type="PROSITE" id="PS51063"/>
    </source>
</evidence>
<dbReference type="AlphaFoldDB" id="A0A552U949"/>
<evidence type="ECO:0000256" key="2">
    <source>
        <dbReference type="ARBA" id="ARBA00023125"/>
    </source>
</evidence>
<accession>A0A552U949</accession>
<keyword evidence="3" id="KW-0804">Transcription</keyword>
<dbReference type="CDD" id="cd00038">
    <property type="entry name" value="CAP_ED"/>
    <property type="match status" value="1"/>
</dbReference>
<dbReference type="GO" id="GO:0003677">
    <property type="term" value="F:DNA binding"/>
    <property type="evidence" value="ECO:0007669"/>
    <property type="project" value="UniProtKB-KW"/>
</dbReference>
<dbReference type="Gene3D" id="2.60.120.10">
    <property type="entry name" value="Jelly Rolls"/>
    <property type="match status" value="1"/>
</dbReference>